<proteinExistence type="predicted"/>
<sequence>MLVPTYNNPFGLRLLLSRLGSPEITVTKSWLMVPHIQGLRSATTIPSSGLPLCLQSIIKVQFSLVPMLSTLFLFLCGIMESCTGEVNLDGRKDGRQEQEKDKDLLHHFSDHNLPSLSLSLCLPRVTISITLPFAIWLNAAIKF</sequence>
<reference evidence="1 2" key="1">
    <citation type="journal article" date="2023" name="Life. Sci Alliance">
        <title>Evolutionary insights into 3D genome organization and epigenetic landscape of Vigna mungo.</title>
        <authorList>
            <person name="Junaid A."/>
            <person name="Singh B."/>
            <person name="Bhatia S."/>
        </authorList>
    </citation>
    <scope>NUCLEOTIDE SEQUENCE [LARGE SCALE GENOMIC DNA]</scope>
    <source>
        <strain evidence="1">Urdbean</strain>
    </source>
</reference>
<accession>A0AAQ3S113</accession>
<dbReference type="AlphaFoldDB" id="A0AAQ3S113"/>
<keyword evidence="2" id="KW-1185">Reference proteome</keyword>
<evidence type="ECO:0000313" key="1">
    <source>
        <dbReference type="EMBL" id="WVZ11569.1"/>
    </source>
</evidence>
<organism evidence="1 2">
    <name type="scientific">Vigna mungo</name>
    <name type="common">Black gram</name>
    <name type="synonym">Phaseolus mungo</name>
    <dbReference type="NCBI Taxonomy" id="3915"/>
    <lineage>
        <taxon>Eukaryota</taxon>
        <taxon>Viridiplantae</taxon>
        <taxon>Streptophyta</taxon>
        <taxon>Embryophyta</taxon>
        <taxon>Tracheophyta</taxon>
        <taxon>Spermatophyta</taxon>
        <taxon>Magnoliopsida</taxon>
        <taxon>eudicotyledons</taxon>
        <taxon>Gunneridae</taxon>
        <taxon>Pentapetalae</taxon>
        <taxon>rosids</taxon>
        <taxon>fabids</taxon>
        <taxon>Fabales</taxon>
        <taxon>Fabaceae</taxon>
        <taxon>Papilionoideae</taxon>
        <taxon>50 kb inversion clade</taxon>
        <taxon>NPAAA clade</taxon>
        <taxon>indigoferoid/millettioid clade</taxon>
        <taxon>Phaseoleae</taxon>
        <taxon>Vigna</taxon>
    </lineage>
</organism>
<evidence type="ECO:0000313" key="2">
    <source>
        <dbReference type="Proteomes" id="UP001374535"/>
    </source>
</evidence>
<protein>
    <submittedName>
        <fullName evidence="1">Uncharacterized protein</fullName>
    </submittedName>
</protein>
<gene>
    <name evidence="1" type="ORF">V8G54_016099</name>
</gene>
<dbReference type="Proteomes" id="UP001374535">
    <property type="component" value="Chromosome 5"/>
</dbReference>
<name>A0AAQ3S113_VIGMU</name>
<dbReference type="EMBL" id="CP144696">
    <property type="protein sequence ID" value="WVZ11569.1"/>
    <property type="molecule type" value="Genomic_DNA"/>
</dbReference>